<evidence type="ECO:0000256" key="2">
    <source>
        <dbReference type="ARBA" id="ARBA00020953"/>
    </source>
</evidence>
<evidence type="ECO:0000313" key="10">
    <source>
        <dbReference type="EMBL" id="WZN60570.1"/>
    </source>
</evidence>
<dbReference type="PANTHER" id="PTHR43834:SF2">
    <property type="entry name" value="GTPASE DER"/>
    <property type="match status" value="1"/>
</dbReference>
<keyword evidence="11" id="KW-1185">Reference proteome</keyword>
<dbReference type="PROSITE" id="PS51712">
    <property type="entry name" value="G_ENGA"/>
    <property type="match status" value="1"/>
</dbReference>
<dbReference type="InterPro" id="IPR027417">
    <property type="entry name" value="P-loop_NTPase"/>
</dbReference>
<dbReference type="GO" id="GO:0009507">
    <property type="term" value="C:chloroplast"/>
    <property type="evidence" value="ECO:0007669"/>
    <property type="project" value="TreeGrafter"/>
</dbReference>
<dbReference type="NCBIfam" id="TIGR00231">
    <property type="entry name" value="small_GTP"/>
    <property type="match status" value="2"/>
</dbReference>
<keyword evidence="6" id="KW-0342">GTP-binding</keyword>
<keyword evidence="3" id="KW-0690">Ribosome biogenesis</keyword>
<evidence type="ECO:0000256" key="3">
    <source>
        <dbReference type="ARBA" id="ARBA00022517"/>
    </source>
</evidence>
<reference evidence="10 11" key="1">
    <citation type="submission" date="2024-03" db="EMBL/GenBank/DDBJ databases">
        <title>Complete genome sequence of the green alga Chloropicon roscoffensis RCC1871.</title>
        <authorList>
            <person name="Lemieux C."/>
            <person name="Pombert J.-F."/>
            <person name="Otis C."/>
            <person name="Turmel M."/>
        </authorList>
    </citation>
    <scope>NUCLEOTIDE SEQUENCE [LARGE SCALE GENOMIC DNA]</scope>
    <source>
        <strain evidence="10 11">RCC1871</strain>
    </source>
</reference>
<protein>
    <recommendedName>
        <fullName evidence="2">GTPase Der</fullName>
    </recommendedName>
    <alternativeName>
        <fullName evidence="7">GTP-binding protein EngA</fullName>
    </alternativeName>
</protein>
<dbReference type="GO" id="GO:0042254">
    <property type="term" value="P:ribosome biogenesis"/>
    <property type="evidence" value="ECO:0007669"/>
    <property type="project" value="UniProtKB-KW"/>
</dbReference>
<evidence type="ECO:0000256" key="6">
    <source>
        <dbReference type="ARBA" id="ARBA00023134"/>
    </source>
</evidence>
<evidence type="ECO:0000256" key="1">
    <source>
        <dbReference type="ARBA" id="ARBA00008279"/>
    </source>
</evidence>
<dbReference type="CDD" id="cd01895">
    <property type="entry name" value="EngA2"/>
    <property type="match status" value="1"/>
</dbReference>
<gene>
    <name evidence="10" type="ORF">HKI87_03g21040</name>
</gene>
<evidence type="ECO:0000256" key="4">
    <source>
        <dbReference type="ARBA" id="ARBA00022737"/>
    </source>
</evidence>
<organism evidence="10 11">
    <name type="scientific">Chloropicon roscoffensis</name>
    <dbReference type="NCBI Taxonomy" id="1461544"/>
    <lineage>
        <taxon>Eukaryota</taxon>
        <taxon>Viridiplantae</taxon>
        <taxon>Chlorophyta</taxon>
        <taxon>Chloropicophyceae</taxon>
        <taxon>Chloropicales</taxon>
        <taxon>Chloropicaceae</taxon>
        <taxon>Chloropicon</taxon>
    </lineage>
</organism>
<dbReference type="NCBIfam" id="TIGR03594">
    <property type="entry name" value="GTPase_EngA"/>
    <property type="match status" value="1"/>
</dbReference>
<dbReference type="Gene3D" id="3.30.300.20">
    <property type="match status" value="1"/>
</dbReference>
<dbReference type="PANTHER" id="PTHR43834">
    <property type="entry name" value="GTPASE DER"/>
    <property type="match status" value="1"/>
</dbReference>
<evidence type="ECO:0000256" key="7">
    <source>
        <dbReference type="ARBA" id="ARBA00032345"/>
    </source>
</evidence>
<dbReference type="SUPFAM" id="SSF52540">
    <property type="entry name" value="P-loop containing nucleoside triphosphate hydrolases"/>
    <property type="match status" value="2"/>
</dbReference>
<dbReference type="InterPro" id="IPR015946">
    <property type="entry name" value="KH_dom-like_a/b"/>
</dbReference>
<dbReference type="InterPro" id="IPR032859">
    <property type="entry name" value="KH_dom-like"/>
</dbReference>
<dbReference type="InterPro" id="IPR006073">
    <property type="entry name" value="GTP-bd"/>
</dbReference>
<dbReference type="Proteomes" id="UP001472866">
    <property type="component" value="Chromosome 03"/>
</dbReference>
<dbReference type="CDD" id="cd01894">
    <property type="entry name" value="EngA1"/>
    <property type="match status" value="1"/>
</dbReference>
<evidence type="ECO:0000259" key="9">
    <source>
        <dbReference type="PROSITE" id="PS51712"/>
    </source>
</evidence>
<keyword evidence="5" id="KW-0547">Nucleotide-binding</keyword>
<feature type="domain" description="EngA-type G" evidence="9">
    <location>
        <begin position="294"/>
        <end position="473"/>
    </location>
</feature>
<name>A0AAX4P3D1_9CHLO</name>
<sequence length="559" mass="61598">MRTALLRARASGGTLAGPQNRSTFGRRRGWVRALKDSPDASEAQKLDTVATGLYDLIASEPEEALVQPSSRGTEEEEEVVVEGDGLFQSEGDEGKKRRKLPTVVIVGRPNVGKSALFNRLSGRQAALVADIPGVTRDRLYAEVTSEALDFVLVDTGGLFSESDFKNDLNPEVLRGKMTRQVGTALEEAVALVFVVDGQQGVTQSDTEIAKWLRHNHSDKEIILSVNKCESTSIGDALSTDFWRLGFGEPHAVSAISATGIYELMESVQKALEEGKRAGKRASGASASEDEREYTRIAFVGRPNVGKSSMVNNILRADRMIVNDASGTTTNSVDSYITIGERDYCFVDTAGLRKLASVQGSNDVIERLSVKQSLRSIRESDVAVLLLDAAMGPTKQDFRIAEECQKHGCACVIAVNKWDIFPENEYEDMLDYKEALTESMRNISWAKVVFTSALENSSRKKVIRAVESCLAEYQRRLPTALLNQIVQEATAWNSPPCSGTKAGKIYYCTQASVRPPSFVFFVNHPEVFDDQYTKYMENQLRKAANFEGTPLRIYWRGKGG</sequence>
<dbReference type="PRINTS" id="PR00326">
    <property type="entry name" value="GTP1OBG"/>
</dbReference>
<keyword evidence="4" id="KW-0677">Repeat</keyword>
<dbReference type="InterPro" id="IPR016484">
    <property type="entry name" value="GTPase_Der"/>
</dbReference>
<accession>A0AAX4P3D1</accession>
<dbReference type="InterPro" id="IPR005225">
    <property type="entry name" value="Small_GTP-bd"/>
</dbReference>
<feature type="region of interest" description="Disordered" evidence="8">
    <location>
        <begin position="1"/>
        <end position="23"/>
    </location>
</feature>
<evidence type="ECO:0000256" key="5">
    <source>
        <dbReference type="ARBA" id="ARBA00022741"/>
    </source>
</evidence>
<dbReference type="Pfam" id="PF14714">
    <property type="entry name" value="KH_dom-like"/>
    <property type="match status" value="1"/>
</dbReference>
<proteinExistence type="inferred from homology"/>
<comment type="similarity">
    <text evidence="1">Belongs to the TRAFAC class TrmE-Era-EngA-EngB-Septin-like GTPase superfamily. EngA (Der) GTPase family.</text>
</comment>
<dbReference type="FunFam" id="3.30.300.20:FF:000004">
    <property type="entry name" value="GTPase Der"/>
    <property type="match status" value="1"/>
</dbReference>
<dbReference type="AlphaFoldDB" id="A0AAX4P3D1"/>
<evidence type="ECO:0000313" key="11">
    <source>
        <dbReference type="Proteomes" id="UP001472866"/>
    </source>
</evidence>
<dbReference type="Pfam" id="PF01926">
    <property type="entry name" value="MMR_HSR1"/>
    <property type="match status" value="2"/>
</dbReference>
<dbReference type="EMBL" id="CP151503">
    <property type="protein sequence ID" value="WZN60570.1"/>
    <property type="molecule type" value="Genomic_DNA"/>
</dbReference>
<dbReference type="Gene3D" id="3.40.50.300">
    <property type="entry name" value="P-loop containing nucleotide triphosphate hydrolases"/>
    <property type="match status" value="2"/>
</dbReference>
<evidence type="ECO:0000256" key="8">
    <source>
        <dbReference type="SAM" id="MobiDB-lite"/>
    </source>
</evidence>
<dbReference type="GO" id="GO:0005525">
    <property type="term" value="F:GTP binding"/>
    <property type="evidence" value="ECO:0007669"/>
    <property type="project" value="UniProtKB-KW"/>
</dbReference>
<dbReference type="HAMAP" id="MF_00195">
    <property type="entry name" value="GTPase_Der"/>
    <property type="match status" value="1"/>
</dbReference>
<dbReference type="InterPro" id="IPR031166">
    <property type="entry name" value="G_ENGA"/>
</dbReference>